<evidence type="ECO:0000256" key="2">
    <source>
        <dbReference type="ARBA" id="ARBA00023002"/>
    </source>
</evidence>
<accession>A0ABR9V399</accession>
<protein>
    <submittedName>
        <fullName evidence="3">SDR family oxidoreductase</fullName>
    </submittedName>
</protein>
<dbReference type="Pfam" id="PF00106">
    <property type="entry name" value="adh_short"/>
    <property type="match status" value="1"/>
</dbReference>
<dbReference type="Proteomes" id="UP000654604">
    <property type="component" value="Unassembled WGS sequence"/>
</dbReference>
<dbReference type="CDD" id="cd05233">
    <property type="entry name" value="SDR_c"/>
    <property type="match status" value="1"/>
</dbReference>
<keyword evidence="2" id="KW-0560">Oxidoreductase</keyword>
<comment type="caution">
    <text evidence="3">The sequence shown here is derived from an EMBL/GenBank/DDBJ whole genome shotgun (WGS) entry which is preliminary data.</text>
</comment>
<organism evidence="3 4">
    <name type="scientific">Cyanobacterium stanieri LEGE 03274</name>
    <dbReference type="NCBI Taxonomy" id="1828756"/>
    <lineage>
        <taxon>Bacteria</taxon>
        <taxon>Bacillati</taxon>
        <taxon>Cyanobacteriota</taxon>
        <taxon>Cyanophyceae</taxon>
        <taxon>Oscillatoriophycideae</taxon>
        <taxon>Chroococcales</taxon>
        <taxon>Geminocystaceae</taxon>
        <taxon>Cyanobacterium</taxon>
    </lineage>
</organism>
<dbReference type="EMBL" id="JADEWC010000011">
    <property type="protein sequence ID" value="MBE9222362.1"/>
    <property type="molecule type" value="Genomic_DNA"/>
</dbReference>
<evidence type="ECO:0000313" key="3">
    <source>
        <dbReference type="EMBL" id="MBE9222362.1"/>
    </source>
</evidence>
<dbReference type="SUPFAM" id="SSF51735">
    <property type="entry name" value="NAD(P)-binding Rossmann-fold domains"/>
    <property type="match status" value="1"/>
</dbReference>
<sequence>MGKLDNKIILIAGGSGNVGEGVVPVFLKKGATVIVPSRRKESLEKLAQSLGDLATDKYIPMVGNIGTLEGAEKLKNEIVEKFGHLDGVLVSLGGWWTGNKPLTEVDLATWEQYLNSNLTSHFLCAKTFLPLLAKNPGSTYTLLGGTAAELPLANVSPVGITAAGQLMMAKIVMEEMKGSGVRINEVIIQGMVKTKVMEAYSEPNWITPQQIGEFTSWLASDEAEMIRDSILHINQK</sequence>
<dbReference type="InterPro" id="IPR036291">
    <property type="entry name" value="NAD(P)-bd_dom_sf"/>
</dbReference>
<evidence type="ECO:0000256" key="1">
    <source>
        <dbReference type="ARBA" id="ARBA00006484"/>
    </source>
</evidence>
<name>A0ABR9V399_9CHRO</name>
<dbReference type="PANTHER" id="PTHR43669:SF3">
    <property type="entry name" value="ALCOHOL DEHYDROGENASE, PUTATIVE (AFU_ORTHOLOGUE AFUA_3G03445)-RELATED"/>
    <property type="match status" value="1"/>
</dbReference>
<dbReference type="Gene3D" id="3.40.50.720">
    <property type="entry name" value="NAD(P)-binding Rossmann-like Domain"/>
    <property type="match status" value="1"/>
</dbReference>
<dbReference type="InterPro" id="IPR002347">
    <property type="entry name" value="SDR_fam"/>
</dbReference>
<evidence type="ECO:0000313" key="4">
    <source>
        <dbReference type="Proteomes" id="UP000654604"/>
    </source>
</evidence>
<dbReference type="PANTHER" id="PTHR43669">
    <property type="entry name" value="5-KETO-D-GLUCONATE 5-REDUCTASE"/>
    <property type="match status" value="1"/>
</dbReference>
<reference evidence="3 4" key="1">
    <citation type="submission" date="2020-10" db="EMBL/GenBank/DDBJ databases">
        <authorList>
            <person name="Castelo-Branco R."/>
            <person name="Eusebio N."/>
            <person name="Adriana R."/>
            <person name="Vieira A."/>
            <person name="Brugerolle De Fraissinette N."/>
            <person name="Rezende De Castro R."/>
            <person name="Schneider M.P."/>
            <person name="Vasconcelos V."/>
            <person name="Leao P.N."/>
        </authorList>
    </citation>
    <scope>NUCLEOTIDE SEQUENCE [LARGE SCALE GENOMIC DNA]</scope>
    <source>
        <strain evidence="3 4">LEGE 03274</strain>
    </source>
</reference>
<comment type="similarity">
    <text evidence="1">Belongs to the short-chain dehydrogenases/reductases (SDR) family.</text>
</comment>
<gene>
    <name evidence="3" type="ORF">IQ215_06595</name>
</gene>
<dbReference type="RefSeq" id="WP_193800523.1">
    <property type="nucleotide sequence ID" value="NZ_JADEWC010000011.1"/>
</dbReference>
<keyword evidence="4" id="KW-1185">Reference proteome</keyword>
<proteinExistence type="inferred from homology"/>